<proteinExistence type="predicted"/>
<dbReference type="GeneID" id="73045694"/>
<name>A0ABD5PYC0_9EURY</name>
<dbReference type="AlphaFoldDB" id="A0ABD5PYC0"/>
<dbReference type="InterPro" id="IPR058383">
    <property type="entry name" value="DUF8070"/>
</dbReference>
<organism evidence="3 4">
    <name type="scientific">Halorussus aquaticus</name>
    <dbReference type="NCBI Taxonomy" id="2953748"/>
    <lineage>
        <taxon>Archaea</taxon>
        <taxon>Methanobacteriati</taxon>
        <taxon>Methanobacteriota</taxon>
        <taxon>Stenosarchaea group</taxon>
        <taxon>Halobacteria</taxon>
        <taxon>Halobacteriales</taxon>
        <taxon>Haladaptataceae</taxon>
        <taxon>Halorussus</taxon>
    </lineage>
</organism>
<feature type="transmembrane region" description="Helical" evidence="1">
    <location>
        <begin position="92"/>
        <end position="111"/>
    </location>
</feature>
<evidence type="ECO:0000256" key="1">
    <source>
        <dbReference type="SAM" id="Phobius"/>
    </source>
</evidence>
<comment type="caution">
    <text evidence="3">The sequence shown here is derived from an EMBL/GenBank/DDBJ whole genome shotgun (WGS) entry which is preliminary data.</text>
</comment>
<evidence type="ECO:0000259" key="2">
    <source>
        <dbReference type="Pfam" id="PF26267"/>
    </source>
</evidence>
<dbReference type="RefSeq" id="WP_254267258.1">
    <property type="nucleotide sequence ID" value="NZ_CP100400.1"/>
</dbReference>
<keyword evidence="1" id="KW-0812">Transmembrane</keyword>
<keyword evidence="4" id="KW-1185">Reference proteome</keyword>
<evidence type="ECO:0000313" key="3">
    <source>
        <dbReference type="EMBL" id="MFC4823259.1"/>
    </source>
</evidence>
<evidence type="ECO:0000313" key="4">
    <source>
        <dbReference type="Proteomes" id="UP001595945"/>
    </source>
</evidence>
<dbReference type="EMBL" id="JBHSHT010000001">
    <property type="protein sequence ID" value="MFC4823259.1"/>
    <property type="molecule type" value="Genomic_DNA"/>
</dbReference>
<feature type="domain" description="DUF8070" evidence="2">
    <location>
        <begin position="1"/>
        <end position="110"/>
    </location>
</feature>
<reference evidence="3 4" key="1">
    <citation type="journal article" date="2019" name="Int. J. Syst. Evol. Microbiol.">
        <title>The Global Catalogue of Microorganisms (GCM) 10K type strain sequencing project: providing services to taxonomists for standard genome sequencing and annotation.</title>
        <authorList>
            <consortium name="The Broad Institute Genomics Platform"/>
            <consortium name="The Broad Institute Genome Sequencing Center for Infectious Disease"/>
            <person name="Wu L."/>
            <person name="Ma J."/>
        </authorList>
    </citation>
    <scope>NUCLEOTIDE SEQUENCE [LARGE SCALE GENOMIC DNA]</scope>
    <source>
        <strain evidence="3 4">XZYJ18</strain>
    </source>
</reference>
<keyword evidence="1" id="KW-1133">Transmembrane helix</keyword>
<keyword evidence="1" id="KW-0472">Membrane</keyword>
<accession>A0ABD5PYC0</accession>
<gene>
    <name evidence="3" type="ORF">ACFO9K_03180</name>
</gene>
<dbReference type="Proteomes" id="UP001595945">
    <property type="component" value="Unassembled WGS sequence"/>
</dbReference>
<feature type="transmembrane region" description="Helical" evidence="1">
    <location>
        <begin position="35"/>
        <end position="56"/>
    </location>
</feature>
<feature type="transmembrane region" description="Helical" evidence="1">
    <location>
        <begin position="6"/>
        <end position="28"/>
    </location>
</feature>
<dbReference type="Pfam" id="PF26267">
    <property type="entry name" value="DUF8070"/>
    <property type="match status" value="1"/>
</dbReference>
<protein>
    <recommendedName>
        <fullName evidence="2">DUF8070 domain-containing protein</fullName>
    </recommendedName>
</protein>
<sequence length="112" mass="11166">MDWNALLAPALRYTLLAAIATVGVAYFLFSTGLTLLLLAGAGVLLVVLGAGEAGAAPAAGVGGAESADSGNMAEGMELLPGSSSDYSVRAKLLFYGLGLVVWTLVGLAVLLP</sequence>